<dbReference type="SUPFAM" id="SSF56436">
    <property type="entry name" value="C-type lectin-like"/>
    <property type="match status" value="1"/>
</dbReference>
<sequence length="171" mass="18980">MMMLAIVTGKSFNFHVIETLQNATEGEQLCREMSYDGLAILSSPEMYNYALTITHTLRASTTRGMYIGLKYSPETAVTHWEDGTLPAADTPWKDATVAQEEFGLLFSAGLLRMTKGRYHRYALCGSAGQYRCRAAANRREFQSLCGHSSILHGVCPVMWSGQPMSGSRVQL</sequence>
<accession>A0AAE1AGJ3</accession>
<comment type="caution">
    <text evidence="1">The sequence shown here is derived from an EMBL/GenBank/DDBJ whole genome shotgun (WGS) entry which is preliminary data.</text>
</comment>
<evidence type="ECO:0000313" key="2">
    <source>
        <dbReference type="Proteomes" id="UP001283361"/>
    </source>
</evidence>
<protein>
    <submittedName>
        <fullName evidence="1">Uncharacterized protein</fullName>
    </submittedName>
</protein>
<evidence type="ECO:0000313" key="1">
    <source>
        <dbReference type="EMBL" id="KAK3787222.1"/>
    </source>
</evidence>
<dbReference type="Gene3D" id="3.10.100.10">
    <property type="entry name" value="Mannose-Binding Protein A, subunit A"/>
    <property type="match status" value="1"/>
</dbReference>
<name>A0AAE1AGJ3_9GAST</name>
<dbReference type="InterPro" id="IPR016187">
    <property type="entry name" value="CTDL_fold"/>
</dbReference>
<reference evidence="1" key="1">
    <citation type="journal article" date="2023" name="G3 (Bethesda)">
        <title>A reference genome for the long-term kleptoplast-retaining sea slug Elysia crispata morphotype clarki.</title>
        <authorList>
            <person name="Eastman K.E."/>
            <person name="Pendleton A.L."/>
            <person name="Shaikh M.A."/>
            <person name="Suttiyut T."/>
            <person name="Ogas R."/>
            <person name="Tomko P."/>
            <person name="Gavelis G."/>
            <person name="Widhalm J.R."/>
            <person name="Wisecaver J.H."/>
        </authorList>
    </citation>
    <scope>NUCLEOTIDE SEQUENCE</scope>
    <source>
        <strain evidence="1">ECLA1</strain>
    </source>
</reference>
<dbReference type="EMBL" id="JAWDGP010001875">
    <property type="protein sequence ID" value="KAK3787222.1"/>
    <property type="molecule type" value="Genomic_DNA"/>
</dbReference>
<organism evidence="1 2">
    <name type="scientific">Elysia crispata</name>
    <name type="common">lettuce slug</name>
    <dbReference type="NCBI Taxonomy" id="231223"/>
    <lineage>
        <taxon>Eukaryota</taxon>
        <taxon>Metazoa</taxon>
        <taxon>Spiralia</taxon>
        <taxon>Lophotrochozoa</taxon>
        <taxon>Mollusca</taxon>
        <taxon>Gastropoda</taxon>
        <taxon>Heterobranchia</taxon>
        <taxon>Euthyneura</taxon>
        <taxon>Panpulmonata</taxon>
        <taxon>Sacoglossa</taxon>
        <taxon>Placobranchoidea</taxon>
        <taxon>Plakobranchidae</taxon>
        <taxon>Elysia</taxon>
    </lineage>
</organism>
<dbReference type="AlphaFoldDB" id="A0AAE1AGJ3"/>
<dbReference type="CDD" id="cd00037">
    <property type="entry name" value="CLECT"/>
    <property type="match status" value="1"/>
</dbReference>
<dbReference type="InterPro" id="IPR016186">
    <property type="entry name" value="C-type_lectin-like/link_sf"/>
</dbReference>
<dbReference type="Proteomes" id="UP001283361">
    <property type="component" value="Unassembled WGS sequence"/>
</dbReference>
<proteinExistence type="predicted"/>
<gene>
    <name evidence="1" type="ORF">RRG08_048861</name>
</gene>
<keyword evidence="2" id="KW-1185">Reference proteome</keyword>